<evidence type="ECO:0000313" key="1">
    <source>
        <dbReference type="EMBL" id="GKV24658.1"/>
    </source>
</evidence>
<organism evidence="1 2">
    <name type="scientific">Rubroshorea leprosula</name>
    <dbReference type="NCBI Taxonomy" id="152421"/>
    <lineage>
        <taxon>Eukaryota</taxon>
        <taxon>Viridiplantae</taxon>
        <taxon>Streptophyta</taxon>
        <taxon>Embryophyta</taxon>
        <taxon>Tracheophyta</taxon>
        <taxon>Spermatophyta</taxon>
        <taxon>Magnoliopsida</taxon>
        <taxon>eudicotyledons</taxon>
        <taxon>Gunneridae</taxon>
        <taxon>Pentapetalae</taxon>
        <taxon>rosids</taxon>
        <taxon>malvids</taxon>
        <taxon>Malvales</taxon>
        <taxon>Dipterocarpaceae</taxon>
        <taxon>Rubroshorea</taxon>
    </lineage>
</organism>
<reference evidence="1 2" key="1">
    <citation type="journal article" date="2021" name="Commun. Biol.">
        <title>The genome of Shorea leprosula (Dipterocarpaceae) highlights the ecological relevance of drought in aseasonal tropical rainforests.</title>
        <authorList>
            <person name="Ng K.K.S."/>
            <person name="Kobayashi M.J."/>
            <person name="Fawcett J.A."/>
            <person name="Hatakeyama M."/>
            <person name="Paape T."/>
            <person name="Ng C.H."/>
            <person name="Ang C.C."/>
            <person name="Tnah L.H."/>
            <person name="Lee C.T."/>
            <person name="Nishiyama T."/>
            <person name="Sese J."/>
            <person name="O'Brien M.J."/>
            <person name="Copetti D."/>
            <person name="Mohd Noor M.I."/>
            <person name="Ong R.C."/>
            <person name="Putra M."/>
            <person name="Sireger I.Z."/>
            <person name="Indrioko S."/>
            <person name="Kosugi Y."/>
            <person name="Izuno A."/>
            <person name="Isagi Y."/>
            <person name="Lee S.L."/>
            <person name="Shimizu K.K."/>
        </authorList>
    </citation>
    <scope>NUCLEOTIDE SEQUENCE [LARGE SCALE GENOMIC DNA]</scope>
    <source>
        <strain evidence="1">214</strain>
    </source>
</reference>
<proteinExistence type="predicted"/>
<sequence length="36" mass="4216">MWKLLVVVAVMLIVGKFYEIPVNWQFLPKPVPPFCL</sequence>
<dbReference type="AlphaFoldDB" id="A0AAV5KJ99"/>
<dbReference type="EMBL" id="BPVZ01000066">
    <property type="protein sequence ID" value="GKV24658.1"/>
    <property type="molecule type" value="Genomic_DNA"/>
</dbReference>
<comment type="caution">
    <text evidence="1">The sequence shown here is derived from an EMBL/GenBank/DDBJ whole genome shotgun (WGS) entry which is preliminary data.</text>
</comment>
<accession>A0AAV5KJ99</accession>
<evidence type="ECO:0000313" key="2">
    <source>
        <dbReference type="Proteomes" id="UP001054252"/>
    </source>
</evidence>
<name>A0AAV5KJ99_9ROSI</name>
<gene>
    <name evidence="1" type="ORF">SLEP1_g34242</name>
</gene>
<dbReference type="Proteomes" id="UP001054252">
    <property type="component" value="Unassembled WGS sequence"/>
</dbReference>
<protein>
    <submittedName>
        <fullName evidence="1">Uncharacterized protein</fullName>
    </submittedName>
</protein>
<keyword evidence="2" id="KW-1185">Reference proteome</keyword>